<accession>A0A5D4GNC6</accession>
<proteinExistence type="predicted"/>
<dbReference type="AlphaFoldDB" id="A0A5D4GNC6"/>
<evidence type="ECO:0000313" key="3">
    <source>
        <dbReference type="Proteomes" id="UP000323258"/>
    </source>
</evidence>
<dbReference type="InterPro" id="IPR012899">
    <property type="entry name" value="LTXXQ"/>
</dbReference>
<reference evidence="2 3" key="2">
    <citation type="submission" date="2019-09" db="EMBL/GenBank/DDBJ databases">
        <title>Mesorhizobium sp. MaA-C15 isolated from Microcystis aeruginosa.</title>
        <authorList>
            <person name="Jeong S.E."/>
            <person name="Jin H.M."/>
            <person name="Jeon C.O."/>
        </authorList>
    </citation>
    <scope>NUCLEOTIDE SEQUENCE [LARGE SCALE GENOMIC DNA]</scope>
    <source>
        <strain evidence="2 3">MaA-C15</strain>
    </source>
</reference>
<organism evidence="2 3">
    <name type="scientific">Neoaquamicrobium microcysteis</name>
    <dbReference type="NCBI Taxonomy" id="2682781"/>
    <lineage>
        <taxon>Bacteria</taxon>
        <taxon>Pseudomonadati</taxon>
        <taxon>Pseudomonadota</taxon>
        <taxon>Alphaproteobacteria</taxon>
        <taxon>Hyphomicrobiales</taxon>
        <taxon>Phyllobacteriaceae</taxon>
        <taxon>Neoaquamicrobium</taxon>
    </lineage>
</organism>
<keyword evidence="1" id="KW-0812">Transmembrane</keyword>
<dbReference type="EMBL" id="VSZS01000068">
    <property type="protein sequence ID" value="TYR29828.1"/>
    <property type="molecule type" value="Genomic_DNA"/>
</dbReference>
<dbReference type="Proteomes" id="UP000323258">
    <property type="component" value="Unassembled WGS sequence"/>
</dbReference>
<dbReference type="InterPro" id="IPR025961">
    <property type="entry name" value="Metal_resist"/>
</dbReference>
<protein>
    <submittedName>
        <fullName evidence="2">Periplasmic heavy metal sensor</fullName>
    </submittedName>
</protein>
<feature type="transmembrane region" description="Helical" evidence="1">
    <location>
        <begin position="20"/>
        <end position="41"/>
    </location>
</feature>
<evidence type="ECO:0000256" key="1">
    <source>
        <dbReference type="SAM" id="Phobius"/>
    </source>
</evidence>
<keyword evidence="1" id="KW-1133">Transmembrane helix</keyword>
<keyword evidence="3" id="KW-1185">Reference proteome</keyword>
<dbReference type="Gene3D" id="1.20.120.1490">
    <property type="match status" value="1"/>
</dbReference>
<dbReference type="CDD" id="cd09916">
    <property type="entry name" value="CpxP_like"/>
    <property type="match status" value="1"/>
</dbReference>
<evidence type="ECO:0000313" key="2">
    <source>
        <dbReference type="EMBL" id="TYR29828.1"/>
    </source>
</evidence>
<sequence>MEQEKEIEILPPRSRTRGWVVAGGITVLVLGGIGVAGAMGGGDGMGRFVMKTGMNHGMGFAGRGFGRALDAVNATPEQEERIWAIIDDARAELRPLMREFRHTREAIVEIIGAETIDPAAAETLRAERIGALDEASRRVTAALIEAAEVLTPDQRAALAEHFQERASQRRW</sequence>
<gene>
    <name evidence="2" type="ORF">FY036_23655</name>
</gene>
<keyword evidence="1" id="KW-0472">Membrane</keyword>
<dbReference type="OrthoDB" id="8277545at2"/>
<reference evidence="2 3" key="1">
    <citation type="submission" date="2019-08" db="EMBL/GenBank/DDBJ databases">
        <authorList>
            <person name="Seo Y.L."/>
        </authorList>
    </citation>
    <scope>NUCLEOTIDE SEQUENCE [LARGE SCALE GENOMIC DNA]</scope>
    <source>
        <strain evidence="2 3">MaA-C15</strain>
    </source>
</reference>
<dbReference type="RefSeq" id="WP_148917135.1">
    <property type="nucleotide sequence ID" value="NZ_VSZS01000068.1"/>
</dbReference>
<name>A0A5D4GNC6_9HYPH</name>
<dbReference type="GO" id="GO:0042597">
    <property type="term" value="C:periplasmic space"/>
    <property type="evidence" value="ECO:0007669"/>
    <property type="project" value="InterPro"/>
</dbReference>
<comment type="caution">
    <text evidence="2">The sequence shown here is derived from an EMBL/GenBank/DDBJ whole genome shotgun (WGS) entry which is preliminary data.</text>
</comment>
<dbReference type="Pfam" id="PF13801">
    <property type="entry name" value="Metal_resist"/>
    <property type="match status" value="1"/>
</dbReference>